<keyword evidence="3" id="KW-1185">Reference proteome</keyword>
<keyword evidence="1" id="KW-0812">Transmembrane</keyword>
<proteinExistence type="predicted"/>
<evidence type="ECO:0000256" key="1">
    <source>
        <dbReference type="SAM" id="Phobius"/>
    </source>
</evidence>
<keyword evidence="1" id="KW-0472">Membrane</keyword>
<protein>
    <submittedName>
        <fullName evidence="2">Uncharacterized protein</fullName>
    </submittedName>
</protein>
<comment type="caution">
    <text evidence="2">The sequence shown here is derived from an EMBL/GenBank/DDBJ whole genome shotgun (WGS) entry which is preliminary data.</text>
</comment>
<gene>
    <name evidence="2" type="ORF">G3576_17485</name>
</gene>
<dbReference type="Proteomes" id="UP000475385">
    <property type="component" value="Unassembled WGS sequence"/>
</dbReference>
<organism evidence="2 3">
    <name type="scientific">Falsiroseomonas algicola</name>
    <dbReference type="NCBI Taxonomy" id="2716930"/>
    <lineage>
        <taxon>Bacteria</taxon>
        <taxon>Pseudomonadati</taxon>
        <taxon>Pseudomonadota</taxon>
        <taxon>Alphaproteobacteria</taxon>
        <taxon>Acetobacterales</taxon>
        <taxon>Roseomonadaceae</taxon>
        <taxon>Falsiroseomonas</taxon>
    </lineage>
</organism>
<feature type="transmembrane region" description="Helical" evidence="1">
    <location>
        <begin position="12"/>
        <end position="34"/>
    </location>
</feature>
<keyword evidence="1" id="KW-1133">Transmembrane helix</keyword>
<evidence type="ECO:0000313" key="3">
    <source>
        <dbReference type="Proteomes" id="UP000475385"/>
    </source>
</evidence>
<name>A0A6M1LN82_9PROT</name>
<dbReference type="AlphaFoldDB" id="A0A6M1LN82"/>
<accession>A0A6M1LN82</accession>
<evidence type="ECO:0000313" key="2">
    <source>
        <dbReference type="EMBL" id="NGM21820.1"/>
    </source>
</evidence>
<dbReference type="RefSeq" id="WP_164695732.1">
    <property type="nucleotide sequence ID" value="NZ_JAAIKB010000007.1"/>
</dbReference>
<dbReference type="EMBL" id="JAAIKB010000007">
    <property type="protein sequence ID" value="NGM21820.1"/>
    <property type="molecule type" value="Genomic_DNA"/>
</dbReference>
<reference evidence="2 3" key="1">
    <citation type="submission" date="2020-03" db="EMBL/GenBank/DDBJ databases">
        <title>Roseomonas stagni sp. nov., isolated from pond water in Japan.</title>
        <authorList>
            <person name="Furuhata K."/>
            <person name="Miyamoto H."/>
            <person name="Goto K."/>
        </authorList>
    </citation>
    <scope>NUCLEOTIDE SEQUENCE [LARGE SCALE GENOMIC DNA]</scope>
    <source>
        <strain evidence="2 3">PeD5</strain>
    </source>
</reference>
<sequence>MKDMMTTIAAHPALMDLGLVGMGLLLGVGALMAWQRLHAWREQRLSEWDPY</sequence>